<gene>
    <name evidence="1" type="ORF">GCM10023093_28880</name>
</gene>
<keyword evidence="2" id="KW-1185">Reference proteome</keyword>
<protein>
    <submittedName>
        <fullName evidence="1">Uncharacterized protein</fullName>
    </submittedName>
</protein>
<proteinExistence type="predicted"/>
<comment type="caution">
    <text evidence="1">The sequence shown here is derived from an EMBL/GenBank/DDBJ whole genome shotgun (WGS) entry which is preliminary data.</text>
</comment>
<sequence length="324" mass="34874">MPHTKHLLLGAVAAIALLCCNKRYDPGVSAELPGPYTNVAPYDKVKPKAKAVTVNATAESSFYGNSGTRYVVPANAFMFSDSTPAVGSIQLQVAEMLTPTDMFFSGVMPISPEGPLISGGEVLIQATQNGRQLYLMPGKTMQIFLPQKSVPEPGMSVYLGTKSLTNESVMWTISTDTLNTITYATDTIRVTTDTIGFVNADKILTDTPSTSGGGGGVGGNALPGADSISIEIFPHDHRPVDSFRLYVYLSGTNSITPLPGTVGGKLRIRLQRRFATIVAVGFFNGYIYADNVTKAIKGDPTYRYDIHPYKMTAEELRAMLDKLQ</sequence>
<reference evidence="2" key="1">
    <citation type="journal article" date="2019" name="Int. J. Syst. Evol. Microbiol.">
        <title>The Global Catalogue of Microorganisms (GCM) 10K type strain sequencing project: providing services to taxonomists for standard genome sequencing and annotation.</title>
        <authorList>
            <consortium name="The Broad Institute Genomics Platform"/>
            <consortium name="The Broad Institute Genome Sequencing Center for Infectious Disease"/>
            <person name="Wu L."/>
            <person name="Ma J."/>
        </authorList>
    </citation>
    <scope>NUCLEOTIDE SEQUENCE [LARGE SCALE GENOMIC DNA]</scope>
    <source>
        <strain evidence="2">JCM 32105</strain>
    </source>
</reference>
<dbReference type="EMBL" id="BAABFA010000023">
    <property type="protein sequence ID" value="GAA4469420.1"/>
    <property type="molecule type" value="Genomic_DNA"/>
</dbReference>
<dbReference type="Proteomes" id="UP001500067">
    <property type="component" value="Unassembled WGS sequence"/>
</dbReference>
<dbReference type="RefSeq" id="WP_345084699.1">
    <property type="nucleotide sequence ID" value="NZ_BAABFA010000023.1"/>
</dbReference>
<organism evidence="1 2">
    <name type="scientific">Nemorincola caseinilytica</name>
    <dbReference type="NCBI Taxonomy" id="2054315"/>
    <lineage>
        <taxon>Bacteria</taxon>
        <taxon>Pseudomonadati</taxon>
        <taxon>Bacteroidota</taxon>
        <taxon>Chitinophagia</taxon>
        <taxon>Chitinophagales</taxon>
        <taxon>Chitinophagaceae</taxon>
        <taxon>Nemorincola</taxon>
    </lineage>
</organism>
<evidence type="ECO:0000313" key="1">
    <source>
        <dbReference type="EMBL" id="GAA4469420.1"/>
    </source>
</evidence>
<accession>A0ABP8NR20</accession>
<evidence type="ECO:0000313" key="2">
    <source>
        <dbReference type="Proteomes" id="UP001500067"/>
    </source>
</evidence>
<name>A0ABP8NR20_9BACT</name>